<evidence type="ECO:0000313" key="1">
    <source>
        <dbReference type="EMBL" id="CAG8491629.1"/>
    </source>
</evidence>
<gene>
    <name evidence="1" type="ORF">DERYTH_LOCUS2442</name>
</gene>
<accession>A0A9N8WNU3</accession>
<organism evidence="1 2">
    <name type="scientific">Dentiscutata erythropus</name>
    <dbReference type="NCBI Taxonomy" id="1348616"/>
    <lineage>
        <taxon>Eukaryota</taxon>
        <taxon>Fungi</taxon>
        <taxon>Fungi incertae sedis</taxon>
        <taxon>Mucoromycota</taxon>
        <taxon>Glomeromycotina</taxon>
        <taxon>Glomeromycetes</taxon>
        <taxon>Diversisporales</taxon>
        <taxon>Gigasporaceae</taxon>
        <taxon>Dentiscutata</taxon>
    </lineage>
</organism>
<protein>
    <submittedName>
        <fullName evidence="1">12917_t:CDS:1</fullName>
    </submittedName>
</protein>
<reference evidence="1" key="1">
    <citation type="submission" date="2021-06" db="EMBL/GenBank/DDBJ databases">
        <authorList>
            <person name="Kallberg Y."/>
            <person name="Tangrot J."/>
            <person name="Rosling A."/>
        </authorList>
    </citation>
    <scope>NUCLEOTIDE SEQUENCE</scope>
    <source>
        <strain evidence="1">MA453B</strain>
    </source>
</reference>
<dbReference type="EMBL" id="CAJVPY010000780">
    <property type="protein sequence ID" value="CAG8491629.1"/>
    <property type="molecule type" value="Genomic_DNA"/>
</dbReference>
<comment type="caution">
    <text evidence="1">The sequence shown here is derived from an EMBL/GenBank/DDBJ whole genome shotgun (WGS) entry which is preliminary data.</text>
</comment>
<dbReference type="AlphaFoldDB" id="A0A9N8WNU3"/>
<dbReference type="Proteomes" id="UP000789405">
    <property type="component" value="Unassembled WGS sequence"/>
</dbReference>
<name>A0A9N8WNU3_9GLOM</name>
<keyword evidence="2" id="KW-1185">Reference proteome</keyword>
<evidence type="ECO:0000313" key="2">
    <source>
        <dbReference type="Proteomes" id="UP000789405"/>
    </source>
</evidence>
<sequence length="46" mass="4664">MTLADSVYSPVWGSILGLIIQTFMDTSDILLSCGCCGRGAAGAGIV</sequence>
<proteinExistence type="predicted"/>